<dbReference type="AlphaFoldDB" id="A0A1F6BRV3"/>
<proteinExistence type="predicted"/>
<dbReference type="EMBL" id="MFKK01000038">
    <property type="protein sequence ID" value="OGG39661.1"/>
    <property type="molecule type" value="Genomic_DNA"/>
</dbReference>
<evidence type="ECO:0000313" key="1">
    <source>
        <dbReference type="EMBL" id="OGG39661.1"/>
    </source>
</evidence>
<organism evidence="1 2">
    <name type="scientific">Candidatus Jorgensenbacteria bacterium RIFCSPLOWO2_01_FULL_45_25b</name>
    <dbReference type="NCBI Taxonomy" id="1798471"/>
    <lineage>
        <taxon>Bacteria</taxon>
        <taxon>Candidatus Joergenseniibacteriota</taxon>
    </lineage>
</organism>
<sequence length="74" mass="8345">MPFERLVEQVRLGGRSVASAIVKSVRTGKEIDAPQSVKEEIDFVRSLGKDAPERRAYRRAMIDAVREPRSLFGD</sequence>
<accession>A0A1F6BRV3</accession>
<protein>
    <submittedName>
        <fullName evidence="1">Uncharacterized protein</fullName>
    </submittedName>
</protein>
<gene>
    <name evidence="1" type="ORF">A3A21_00485</name>
</gene>
<evidence type="ECO:0000313" key="2">
    <source>
        <dbReference type="Proteomes" id="UP000176996"/>
    </source>
</evidence>
<name>A0A1F6BRV3_9BACT</name>
<reference evidence="1 2" key="1">
    <citation type="journal article" date="2016" name="Nat. Commun.">
        <title>Thousands of microbial genomes shed light on interconnected biogeochemical processes in an aquifer system.</title>
        <authorList>
            <person name="Anantharaman K."/>
            <person name="Brown C.T."/>
            <person name="Hug L.A."/>
            <person name="Sharon I."/>
            <person name="Castelle C.J."/>
            <person name="Probst A.J."/>
            <person name="Thomas B.C."/>
            <person name="Singh A."/>
            <person name="Wilkins M.J."/>
            <person name="Karaoz U."/>
            <person name="Brodie E.L."/>
            <person name="Williams K.H."/>
            <person name="Hubbard S.S."/>
            <person name="Banfield J.F."/>
        </authorList>
    </citation>
    <scope>NUCLEOTIDE SEQUENCE [LARGE SCALE GENOMIC DNA]</scope>
</reference>
<comment type="caution">
    <text evidence="1">The sequence shown here is derived from an EMBL/GenBank/DDBJ whole genome shotgun (WGS) entry which is preliminary data.</text>
</comment>
<dbReference type="Proteomes" id="UP000176996">
    <property type="component" value="Unassembled WGS sequence"/>
</dbReference>